<evidence type="ECO:0000256" key="3">
    <source>
        <dbReference type="RuleBase" id="RU004508"/>
    </source>
</evidence>
<dbReference type="Gene3D" id="3.90.1150.10">
    <property type="entry name" value="Aspartate Aminotransferase, domain 1"/>
    <property type="match status" value="1"/>
</dbReference>
<organism evidence="4 5">
    <name type="scientific">Candidatus Segetimicrobium genomatis</name>
    <dbReference type="NCBI Taxonomy" id="2569760"/>
    <lineage>
        <taxon>Bacteria</taxon>
        <taxon>Bacillati</taxon>
        <taxon>Candidatus Sysuimicrobiota</taxon>
        <taxon>Candidatus Sysuimicrobiia</taxon>
        <taxon>Candidatus Sysuimicrobiales</taxon>
        <taxon>Candidatus Segetimicrobiaceae</taxon>
        <taxon>Candidatus Segetimicrobium</taxon>
    </lineage>
</organism>
<evidence type="ECO:0000256" key="1">
    <source>
        <dbReference type="PIRSR" id="PIRSR000390-1"/>
    </source>
</evidence>
<dbReference type="PANTHER" id="PTHR30244">
    <property type="entry name" value="TRANSAMINASE"/>
    <property type="match status" value="1"/>
</dbReference>
<gene>
    <name evidence="4" type="ORF">E6H05_11020</name>
</gene>
<comment type="caution">
    <text evidence="4">The sequence shown here is derived from an EMBL/GenBank/DDBJ whole genome shotgun (WGS) entry which is preliminary data.</text>
</comment>
<keyword evidence="2 3" id="KW-0663">Pyridoxal phosphate</keyword>
<accession>A0A537IMK7</accession>
<dbReference type="GO" id="GO:0000271">
    <property type="term" value="P:polysaccharide biosynthetic process"/>
    <property type="evidence" value="ECO:0007669"/>
    <property type="project" value="TreeGrafter"/>
</dbReference>
<sequence length="373" mass="40620">MHPSQARNARPIPIARPLISDEEKRRVLDVLDSGMLVAGRQVAEFEQGFARYLGVPEAVATSSGTTALEVALEAAGIGKGDAVVTTPFTFVATSNAILHVGARPVFVDVDPRTCNIDPQAVADAVRREKARAILCVHLYGLSCDMGALAQIAEQAGALLIEDCAQAHGAKFRGRPVGAFGRASIFSFYPSKNMTTGEGGMIVTGDPGVAARARVLVNVGQSTGEDYRYETIGYNYRMTNIAGAIGLAQLPRLDGWNEMRRTHAARFTAAFAALDWMMPPVEPAGYFHVYNQYTIRIPDRRQRFLSYLAEHRIGHRVYYPHLVPHSPAYRRLGFGGSYPVAEQLAAQVVSLPVHPALSDDDVERIIDAVTRFRG</sequence>
<dbReference type="CDD" id="cd00616">
    <property type="entry name" value="AHBA_syn"/>
    <property type="match status" value="1"/>
</dbReference>
<evidence type="ECO:0000313" key="5">
    <source>
        <dbReference type="Proteomes" id="UP000318834"/>
    </source>
</evidence>
<dbReference type="GO" id="GO:0030170">
    <property type="term" value="F:pyridoxal phosphate binding"/>
    <property type="evidence" value="ECO:0007669"/>
    <property type="project" value="TreeGrafter"/>
</dbReference>
<dbReference type="PIRSF" id="PIRSF000390">
    <property type="entry name" value="PLP_StrS"/>
    <property type="match status" value="1"/>
</dbReference>
<feature type="modified residue" description="N6-(pyridoxal phosphate)lysine" evidence="2">
    <location>
        <position position="191"/>
    </location>
</feature>
<dbReference type="Gene3D" id="3.40.640.10">
    <property type="entry name" value="Type I PLP-dependent aspartate aminotransferase-like (Major domain)"/>
    <property type="match status" value="1"/>
</dbReference>
<proteinExistence type="inferred from homology"/>
<dbReference type="EMBL" id="VBAP01000085">
    <property type="protein sequence ID" value="TMI72565.1"/>
    <property type="molecule type" value="Genomic_DNA"/>
</dbReference>
<dbReference type="InterPro" id="IPR015422">
    <property type="entry name" value="PyrdxlP-dep_Trfase_small"/>
</dbReference>
<dbReference type="InterPro" id="IPR000653">
    <property type="entry name" value="DegT/StrS_aminotransferase"/>
</dbReference>
<keyword evidence="4" id="KW-0808">Transferase</keyword>
<protein>
    <submittedName>
        <fullName evidence="4">DegT/DnrJ/EryC1/StrS aminotransferase family protein</fullName>
    </submittedName>
</protein>
<evidence type="ECO:0000256" key="2">
    <source>
        <dbReference type="PIRSR" id="PIRSR000390-2"/>
    </source>
</evidence>
<evidence type="ECO:0000313" key="4">
    <source>
        <dbReference type="EMBL" id="TMI72565.1"/>
    </source>
</evidence>
<dbReference type="AlphaFoldDB" id="A0A537IMK7"/>
<keyword evidence="4" id="KW-0032">Aminotransferase</keyword>
<comment type="similarity">
    <text evidence="3">Belongs to the DegT/DnrJ/EryC1 family.</text>
</comment>
<dbReference type="Pfam" id="PF01041">
    <property type="entry name" value="DegT_DnrJ_EryC1"/>
    <property type="match status" value="1"/>
</dbReference>
<dbReference type="SUPFAM" id="SSF53383">
    <property type="entry name" value="PLP-dependent transferases"/>
    <property type="match status" value="1"/>
</dbReference>
<feature type="active site" description="Proton acceptor" evidence="1">
    <location>
        <position position="191"/>
    </location>
</feature>
<reference evidence="4 5" key="1">
    <citation type="journal article" date="2019" name="Nat. Microbiol.">
        <title>Mediterranean grassland soil C-N compound turnover is dependent on rainfall and depth, and is mediated by genomically divergent microorganisms.</title>
        <authorList>
            <person name="Diamond S."/>
            <person name="Andeer P.F."/>
            <person name="Li Z."/>
            <person name="Crits-Christoph A."/>
            <person name="Burstein D."/>
            <person name="Anantharaman K."/>
            <person name="Lane K.R."/>
            <person name="Thomas B.C."/>
            <person name="Pan C."/>
            <person name="Northen T.R."/>
            <person name="Banfield J.F."/>
        </authorList>
    </citation>
    <scope>NUCLEOTIDE SEQUENCE [LARGE SCALE GENOMIC DNA]</scope>
    <source>
        <strain evidence="4">NP_8</strain>
    </source>
</reference>
<dbReference type="InterPro" id="IPR015424">
    <property type="entry name" value="PyrdxlP-dep_Trfase"/>
</dbReference>
<dbReference type="InterPro" id="IPR015421">
    <property type="entry name" value="PyrdxlP-dep_Trfase_major"/>
</dbReference>
<dbReference type="Proteomes" id="UP000318834">
    <property type="component" value="Unassembled WGS sequence"/>
</dbReference>
<dbReference type="GO" id="GO:0008483">
    <property type="term" value="F:transaminase activity"/>
    <property type="evidence" value="ECO:0007669"/>
    <property type="project" value="UniProtKB-KW"/>
</dbReference>
<name>A0A537IMK7_9BACT</name>
<dbReference type="PANTHER" id="PTHR30244:SF34">
    <property type="entry name" value="DTDP-4-AMINO-4,6-DIDEOXYGALACTOSE TRANSAMINASE"/>
    <property type="match status" value="1"/>
</dbReference>